<dbReference type="InterPro" id="IPR050961">
    <property type="entry name" value="BolA/IbaG_stress_morph_reg"/>
</dbReference>
<protein>
    <submittedName>
        <fullName evidence="3">Putative regulator</fullName>
    </submittedName>
</protein>
<reference evidence="3 4" key="1">
    <citation type="submission" date="2015-11" db="EMBL/GenBank/DDBJ databases">
        <title>Genomic analysis of 38 Legionella species identifies large and diverse effector repertoires.</title>
        <authorList>
            <person name="Burstein D."/>
            <person name="Amaro F."/>
            <person name="Zusman T."/>
            <person name="Lifshitz Z."/>
            <person name="Cohen O."/>
            <person name="Gilbert J.A."/>
            <person name="Pupko T."/>
            <person name="Shuman H.A."/>
            <person name="Segal G."/>
        </authorList>
    </citation>
    <scope>NUCLEOTIDE SEQUENCE [LARGE SCALE GENOMIC DNA]</scope>
    <source>
        <strain evidence="3 4">ATCC 51914</strain>
    </source>
</reference>
<dbReference type="Proteomes" id="UP000054729">
    <property type="component" value="Unassembled WGS sequence"/>
</dbReference>
<dbReference type="Pfam" id="PF01722">
    <property type="entry name" value="BolA"/>
    <property type="match status" value="1"/>
</dbReference>
<dbReference type="Gene3D" id="3.30.300.90">
    <property type="entry name" value="BolA-like"/>
    <property type="match status" value="1"/>
</dbReference>
<dbReference type="PANTHER" id="PTHR46229:SF2">
    <property type="entry name" value="BOLA-LIKE PROTEIN 1"/>
    <property type="match status" value="1"/>
</dbReference>
<dbReference type="GO" id="GO:0006351">
    <property type="term" value="P:DNA-templated transcription"/>
    <property type="evidence" value="ECO:0007669"/>
    <property type="project" value="TreeGrafter"/>
</dbReference>
<dbReference type="AlphaFoldDB" id="A0A0W1AMF4"/>
<evidence type="ECO:0000313" key="4">
    <source>
        <dbReference type="Proteomes" id="UP000054729"/>
    </source>
</evidence>
<dbReference type="STRING" id="66969.Lwal_0614"/>
<organism evidence="3 4">
    <name type="scientific">Legionella waltersii</name>
    <dbReference type="NCBI Taxonomy" id="66969"/>
    <lineage>
        <taxon>Bacteria</taxon>
        <taxon>Pseudomonadati</taxon>
        <taxon>Pseudomonadota</taxon>
        <taxon>Gammaproteobacteria</taxon>
        <taxon>Legionellales</taxon>
        <taxon>Legionellaceae</taxon>
        <taxon>Legionella</taxon>
    </lineage>
</organism>
<evidence type="ECO:0000256" key="2">
    <source>
        <dbReference type="RuleBase" id="RU003860"/>
    </source>
</evidence>
<name>A0A0W1AMF4_9GAMM</name>
<dbReference type="InterPro" id="IPR036065">
    <property type="entry name" value="BolA-like_sf"/>
</dbReference>
<evidence type="ECO:0000313" key="3">
    <source>
        <dbReference type="EMBL" id="KTD82497.1"/>
    </source>
</evidence>
<dbReference type="RefSeq" id="WP_058479451.1">
    <property type="nucleotide sequence ID" value="NZ_CAAAIQ010000027.1"/>
</dbReference>
<dbReference type="GO" id="GO:0005829">
    <property type="term" value="C:cytosol"/>
    <property type="evidence" value="ECO:0007669"/>
    <property type="project" value="TreeGrafter"/>
</dbReference>
<dbReference type="InterPro" id="IPR002634">
    <property type="entry name" value="BolA"/>
</dbReference>
<dbReference type="OrthoDB" id="9801469at2"/>
<accession>A0A0W1AMF4</accession>
<dbReference type="EMBL" id="LNZB01000011">
    <property type="protein sequence ID" value="KTD82497.1"/>
    <property type="molecule type" value="Genomic_DNA"/>
</dbReference>
<dbReference type="SUPFAM" id="SSF82657">
    <property type="entry name" value="BolA-like"/>
    <property type="match status" value="1"/>
</dbReference>
<keyword evidence="4" id="KW-1185">Reference proteome</keyword>
<evidence type="ECO:0000256" key="1">
    <source>
        <dbReference type="ARBA" id="ARBA00005578"/>
    </source>
</evidence>
<comment type="similarity">
    <text evidence="1 2">Belongs to the BolA/IbaG family.</text>
</comment>
<sequence length="105" mass="12255">MSRKERIEQKLKAELMPEFLSVEDESQFHHVPKDAETHFKVIAVSATFNDSTRVNRHRLVNQMLSNEFKIGLHALSLHLYTSQEWQTQKEAVLKSPTCKDGYKNK</sequence>
<dbReference type="PANTHER" id="PTHR46229">
    <property type="entry name" value="BOLA TRANSCRIPTION REGULATOR"/>
    <property type="match status" value="1"/>
</dbReference>
<proteinExistence type="inferred from homology"/>
<dbReference type="PIRSF" id="PIRSF003113">
    <property type="entry name" value="BolA"/>
    <property type="match status" value="1"/>
</dbReference>
<dbReference type="PATRIC" id="fig|66969.6.peg.661"/>
<comment type="caution">
    <text evidence="3">The sequence shown here is derived from an EMBL/GenBank/DDBJ whole genome shotgun (WGS) entry which is preliminary data.</text>
</comment>
<gene>
    <name evidence="3" type="ORF">Lwal_0614</name>
</gene>